<gene>
    <name evidence="1" type="ORF">C1SCF055_LOCUS24225</name>
</gene>
<dbReference type="AlphaFoldDB" id="A0A9P1CVI7"/>
<name>A0A9P1CVI7_9DINO</name>
<dbReference type="OrthoDB" id="448879at2759"/>
<sequence>MVSPGVMPVESPQQLPREGIWYTIQPACSEPTRSRGDYSAYPHLSGKAQFKQSMTPRAGVLVKILGTLSIDPQCTLCERHRGYEEHLGAEKHWKALYPTYTGENVIIEDVKDKLWNQTKIPGGYVRLNELTGEIQLAKGIHEPMMQPGQPGVAPPDMVPPVAPAPAPTPASGPWGAYTPTQPTPAPMPEPCAAAWGTQPAPTGPHPGAMGPGPMPGIRTFPAASTWSSDNFSTAGHAGQRVDLESNDSEGYARVSNPSSMSMPSMSNPLMKIAHRNLQSKSKILQDQLIRHQVKPDEFLCVVCQQPLHIAQCAAHFGSIDHLQQLMANVEAEQVIHSQAAVKLRLRHIDLSLEVIDEPWMKETWCCPLTIAKLVKTTRLSN</sequence>
<organism evidence="1">
    <name type="scientific">Cladocopium goreaui</name>
    <dbReference type="NCBI Taxonomy" id="2562237"/>
    <lineage>
        <taxon>Eukaryota</taxon>
        <taxon>Sar</taxon>
        <taxon>Alveolata</taxon>
        <taxon>Dinophyceae</taxon>
        <taxon>Suessiales</taxon>
        <taxon>Symbiodiniaceae</taxon>
        <taxon>Cladocopium</taxon>
    </lineage>
</organism>
<keyword evidence="3" id="KW-1185">Reference proteome</keyword>
<proteinExistence type="predicted"/>
<comment type="caution">
    <text evidence="1">The sequence shown here is derived from an EMBL/GenBank/DDBJ whole genome shotgun (WGS) entry which is preliminary data.</text>
</comment>
<dbReference type="EMBL" id="CAMXCT010002391">
    <property type="protein sequence ID" value="CAI3997887.1"/>
    <property type="molecule type" value="Genomic_DNA"/>
</dbReference>
<evidence type="ECO:0000313" key="2">
    <source>
        <dbReference type="EMBL" id="CAL4785199.1"/>
    </source>
</evidence>
<accession>A0A9P1CVI7</accession>
<reference evidence="2 3" key="2">
    <citation type="submission" date="2024-05" db="EMBL/GenBank/DDBJ databases">
        <authorList>
            <person name="Chen Y."/>
            <person name="Shah S."/>
            <person name="Dougan E. K."/>
            <person name="Thang M."/>
            <person name="Chan C."/>
        </authorList>
    </citation>
    <scope>NUCLEOTIDE SEQUENCE [LARGE SCALE GENOMIC DNA]</scope>
</reference>
<reference evidence="1" key="1">
    <citation type="submission" date="2022-10" db="EMBL/GenBank/DDBJ databases">
        <authorList>
            <person name="Chen Y."/>
            <person name="Dougan E. K."/>
            <person name="Chan C."/>
            <person name="Rhodes N."/>
            <person name="Thang M."/>
        </authorList>
    </citation>
    <scope>NUCLEOTIDE SEQUENCE</scope>
</reference>
<dbReference type="EMBL" id="CAMXCT030002391">
    <property type="protein sequence ID" value="CAL4785199.1"/>
    <property type="molecule type" value="Genomic_DNA"/>
</dbReference>
<dbReference type="EMBL" id="CAMXCT020002391">
    <property type="protein sequence ID" value="CAL1151262.1"/>
    <property type="molecule type" value="Genomic_DNA"/>
</dbReference>
<evidence type="ECO:0000313" key="3">
    <source>
        <dbReference type="Proteomes" id="UP001152797"/>
    </source>
</evidence>
<protein>
    <submittedName>
        <fullName evidence="1">Uncharacterized protein</fullName>
    </submittedName>
</protein>
<evidence type="ECO:0000313" key="1">
    <source>
        <dbReference type="EMBL" id="CAI3997887.1"/>
    </source>
</evidence>
<dbReference type="Proteomes" id="UP001152797">
    <property type="component" value="Unassembled WGS sequence"/>
</dbReference>